<feature type="domain" description="Alpha/beta hydrolase fold-3" evidence="2">
    <location>
        <begin position="4"/>
        <end position="180"/>
    </location>
</feature>
<sequence length="244" mass="26508">MRCASACKAKQVVFLEYSLSPEHQYPCQLIQAVAGLRFLIDEECIQAKDIILGGDSAGGHLTASLLTHISCPSPYTAPIDLGGSQFNAVFFVSPWVTLPTGARTGVFPHGEHDYLTPKQVVEFTKMFNPALNEVWGHPCESEDAGAVWKRLFPGGNQHAICRKAIVAVGTSEILLNSCVDFGRTFVGCEGIRVDSEADLDLIKEQDFVLAIAPGETHVQPALDSALKYYDGCMMKAILAFLENC</sequence>
<keyword evidence="1" id="KW-0378">Hydrolase</keyword>
<dbReference type="SUPFAM" id="SSF53474">
    <property type="entry name" value="alpha/beta-Hydrolases"/>
    <property type="match status" value="1"/>
</dbReference>
<dbReference type="eggNOG" id="ENOG502SK9D">
    <property type="taxonomic scope" value="Eukaryota"/>
</dbReference>
<dbReference type="PANTHER" id="PTHR48081:SF18">
    <property type="entry name" value="ALPHA_BETA HYDROLASE FOLD-3 DOMAIN-CONTAINING PROTEIN"/>
    <property type="match status" value="1"/>
</dbReference>
<dbReference type="Gene3D" id="3.40.50.1820">
    <property type="entry name" value="alpha/beta hydrolase"/>
    <property type="match status" value="1"/>
</dbReference>
<evidence type="ECO:0000259" key="2">
    <source>
        <dbReference type="Pfam" id="PF07859"/>
    </source>
</evidence>
<dbReference type="AlphaFoldDB" id="Q0CQC1"/>
<accession>Q0CQC1</accession>
<dbReference type="Proteomes" id="UP000007963">
    <property type="component" value="Unassembled WGS sequence"/>
</dbReference>
<dbReference type="VEuPathDB" id="FungiDB:ATEG_04113"/>
<evidence type="ECO:0000256" key="1">
    <source>
        <dbReference type="ARBA" id="ARBA00022801"/>
    </source>
</evidence>
<dbReference type="Pfam" id="PF07859">
    <property type="entry name" value="Abhydrolase_3"/>
    <property type="match status" value="1"/>
</dbReference>
<dbReference type="GeneID" id="4318667"/>
<dbReference type="EMBL" id="CH476598">
    <property type="protein sequence ID" value="EAU35915.1"/>
    <property type="molecule type" value="Genomic_DNA"/>
</dbReference>
<organism evidence="3 4">
    <name type="scientific">Aspergillus terreus (strain NIH 2624 / FGSC A1156)</name>
    <dbReference type="NCBI Taxonomy" id="341663"/>
    <lineage>
        <taxon>Eukaryota</taxon>
        <taxon>Fungi</taxon>
        <taxon>Dikarya</taxon>
        <taxon>Ascomycota</taxon>
        <taxon>Pezizomycotina</taxon>
        <taxon>Eurotiomycetes</taxon>
        <taxon>Eurotiomycetidae</taxon>
        <taxon>Eurotiales</taxon>
        <taxon>Aspergillaceae</taxon>
        <taxon>Aspergillus</taxon>
        <taxon>Aspergillus subgen. Circumdati</taxon>
    </lineage>
</organism>
<protein>
    <recommendedName>
        <fullName evidence="2">Alpha/beta hydrolase fold-3 domain-containing protein</fullName>
    </recommendedName>
</protein>
<gene>
    <name evidence="3" type="ORF">ATEG_04113</name>
</gene>
<reference evidence="4" key="1">
    <citation type="submission" date="2005-09" db="EMBL/GenBank/DDBJ databases">
        <title>Annotation of the Aspergillus terreus NIH2624 genome.</title>
        <authorList>
            <person name="Birren B.W."/>
            <person name="Lander E.S."/>
            <person name="Galagan J.E."/>
            <person name="Nusbaum C."/>
            <person name="Devon K."/>
            <person name="Henn M."/>
            <person name="Ma L.-J."/>
            <person name="Jaffe D.B."/>
            <person name="Butler J."/>
            <person name="Alvarez P."/>
            <person name="Gnerre S."/>
            <person name="Grabherr M."/>
            <person name="Kleber M."/>
            <person name="Mauceli E.W."/>
            <person name="Brockman W."/>
            <person name="Rounsley S."/>
            <person name="Young S.K."/>
            <person name="LaButti K."/>
            <person name="Pushparaj V."/>
            <person name="DeCaprio D."/>
            <person name="Crawford M."/>
            <person name="Koehrsen M."/>
            <person name="Engels R."/>
            <person name="Montgomery P."/>
            <person name="Pearson M."/>
            <person name="Howarth C."/>
            <person name="Larson L."/>
            <person name="Luoma S."/>
            <person name="White J."/>
            <person name="Alvarado L."/>
            <person name="Kodira C.D."/>
            <person name="Zeng Q."/>
            <person name="Oleary S."/>
            <person name="Yandava C."/>
            <person name="Denning D.W."/>
            <person name="Nierman W.C."/>
            <person name="Milne T."/>
            <person name="Madden K."/>
        </authorList>
    </citation>
    <scope>NUCLEOTIDE SEQUENCE [LARGE SCALE GENOMIC DNA]</scope>
    <source>
        <strain evidence="4">NIH 2624 / FGSC A1156</strain>
    </source>
</reference>
<dbReference type="OrthoDB" id="2152029at2759"/>
<dbReference type="InterPro" id="IPR013094">
    <property type="entry name" value="AB_hydrolase_3"/>
</dbReference>
<dbReference type="STRING" id="341663.Q0CQC1"/>
<dbReference type="GO" id="GO:0016787">
    <property type="term" value="F:hydrolase activity"/>
    <property type="evidence" value="ECO:0007669"/>
    <property type="project" value="UniProtKB-KW"/>
</dbReference>
<dbReference type="RefSeq" id="XP_001213291.1">
    <property type="nucleotide sequence ID" value="XM_001213291.1"/>
</dbReference>
<dbReference type="PANTHER" id="PTHR48081">
    <property type="entry name" value="AB HYDROLASE SUPERFAMILY PROTEIN C4A8.06C"/>
    <property type="match status" value="1"/>
</dbReference>
<dbReference type="HOGENOM" id="CLU_042179_0_0_1"/>
<name>Q0CQC1_ASPTN</name>
<dbReference type="InterPro" id="IPR050300">
    <property type="entry name" value="GDXG_lipolytic_enzyme"/>
</dbReference>
<proteinExistence type="predicted"/>
<dbReference type="InterPro" id="IPR029058">
    <property type="entry name" value="AB_hydrolase_fold"/>
</dbReference>
<evidence type="ECO:0000313" key="3">
    <source>
        <dbReference type="EMBL" id="EAU35915.1"/>
    </source>
</evidence>
<evidence type="ECO:0000313" key="4">
    <source>
        <dbReference type="Proteomes" id="UP000007963"/>
    </source>
</evidence>